<protein>
    <recommendedName>
        <fullName evidence="3">CCHC-type domain-containing protein</fullName>
    </recommendedName>
</protein>
<evidence type="ECO:0000313" key="1">
    <source>
        <dbReference type="EMBL" id="KAH9360366.1"/>
    </source>
</evidence>
<dbReference type="OMA" id="FGHELCE"/>
<accession>A0A9J6F6V3</accession>
<dbReference type="OrthoDB" id="10064617at2759"/>
<dbReference type="VEuPathDB" id="VectorBase:HLOH_060032"/>
<organism evidence="1 2">
    <name type="scientific">Haemaphysalis longicornis</name>
    <name type="common">Bush tick</name>
    <dbReference type="NCBI Taxonomy" id="44386"/>
    <lineage>
        <taxon>Eukaryota</taxon>
        <taxon>Metazoa</taxon>
        <taxon>Ecdysozoa</taxon>
        <taxon>Arthropoda</taxon>
        <taxon>Chelicerata</taxon>
        <taxon>Arachnida</taxon>
        <taxon>Acari</taxon>
        <taxon>Parasitiformes</taxon>
        <taxon>Ixodida</taxon>
        <taxon>Ixodoidea</taxon>
        <taxon>Ixodidae</taxon>
        <taxon>Haemaphysalinae</taxon>
        <taxon>Haemaphysalis</taxon>
    </lineage>
</organism>
<comment type="caution">
    <text evidence="1">The sequence shown here is derived from an EMBL/GenBank/DDBJ whole genome shotgun (WGS) entry which is preliminary data.</text>
</comment>
<dbReference type="Proteomes" id="UP000821853">
    <property type="component" value="Chromosome 1"/>
</dbReference>
<dbReference type="EMBL" id="JABSTR010000001">
    <property type="protein sequence ID" value="KAH9360366.1"/>
    <property type="molecule type" value="Genomic_DNA"/>
</dbReference>
<name>A0A9J6F6V3_HAELO</name>
<reference evidence="1 2" key="1">
    <citation type="journal article" date="2020" name="Cell">
        <title>Large-Scale Comparative Analyses of Tick Genomes Elucidate Their Genetic Diversity and Vector Capacities.</title>
        <authorList>
            <consortium name="Tick Genome and Microbiome Consortium (TIGMIC)"/>
            <person name="Jia N."/>
            <person name="Wang J."/>
            <person name="Shi W."/>
            <person name="Du L."/>
            <person name="Sun Y."/>
            <person name="Zhan W."/>
            <person name="Jiang J.F."/>
            <person name="Wang Q."/>
            <person name="Zhang B."/>
            <person name="Ji P."/>
            <person name="Bell-Sakyi L."/>
            <person name="Cui X.M."/>
            <person name="Yuan T.T."/>
            <person name="Jiang B.G."/>
            <person name="Yang W.F."/>
            <person name="Lam T.T."/>
            <person name="Chang Q.C."/>
            <person name="Ding S.J."/>
            <person name="Wang X.J."/>
            <person name="Zhu J.G."/>
            <person name="Ruan X.D."/>
            <person name="Zhao L."/>
            <person name="Wei J.T."/>
            <person name="Ye R.Z."/>
            <person name="Que T.C."/>
            <person name="Du C.H."/>
            <person name="Zhou Y.H."/>
            <person name="Cheng J.X."/>
            <person name="Dai P.F."/>
            <person name="Guo W.B."/>
            <person name="Han X.H."/>
            <person name="Huang E.J."/>
            <person name="Li L.F."/>
            <person name="Wei W."/>
            <person name="Gao Y.C."/>
            <person name="Liu J.Z."/>
            <person name="Shao H.Z."/>
            <person name="Wang X."/>
            <person name="Wang C.C."/>
            <person name="Yang T.C."/>
            <person name="Huo Q.B."/>
            <person name="Li W."/>
            <person name="Chen H.Y."/>
            <person name="Chen S.E."/>
            <person name="Zhou L.G."/>
            <person name="Ni X.B."/>
            <person name="Tian J.H."/>
            <person name="Sheng Y."/>
            <person name="Liu T."/>
            <person name="Pan Y.S."/>
            <person name="Xia L.Y."/>
            <person name="Li J."/>
            <person name="Zhao F."/>
            <person name="Cao W.C."/>
        </authorList>
    </citation>
    <scope>NUCLEOTIDE SEQUENCE [LARGE SCALE GENOMIC DNA]</scope>
    <source>
        <strain evidence="1">HaeL-2018</strain>
    </source>
</reference>
<keyword evidence="2" id="KW-1185">Reference proteome</keyword>
<gene>
    <name evidence="1" type="ORF">HPB48_022561</name>
</gene>
<evidence type="ECO:0000313" key="2">
    <source>
        <dbReference type="Proteomes" id="UP000821853"/>
    </source>
</evidence>
<evidence type="ECO:0008006" key="3">
    <source>
        <dbReference type="Google" id="ProtNLM"/>
    </source>
</evidence>
<proteinExistence type="predicted"/>
<dbReference type="AlphaFoldDB" id="A0A9J6F6V3"/>
<sequence>MRVDVNKAIPNLIPVGRFPGQCEYERVVRLCIWCGFPGHRAAACTMPKCKRCESFGHELCEEPCAKCSGNHAVSESTLRSFVMATQQPPQDRQALQ</sequence>